<reference evidence="1" key="1">
    <citation type="submission" date="2019-06" db="EMBL/GenBank/DDBJ databases">
        <authorList>
            <person name="Zheng W."/>
        </authorList>
    </citation>
    <scope>NUCLEOTIDE SEQUENCE</scope>
    <source>
        <strain evidence="1">QDHG01</strain>
    </source>
</reference>
<evidence type="ECO:0000313" key="2">
    <source>
        <dbReference type="Proteomes" id="UP000785679"/>
    </source>
</evidence>
<keyword evidence="2" id="KW-1185">Reference proteome</keyword>
<accession>A0A8J8P923</accession>
<organism evidence="1 2">
    <name type="scientific">Halteria grandinella</name>
    <dbReference type="NCBI Taxonomy" id="5974"/>
    <lineage>
        <taxon>Eukaryota</taxon>
        <taxon>Sar</taxon>
        <taxon>Alveolata</taxon>
        <taxon>Ciliophora</taxon>
        <taxon>Intramacronucleata</taxon>
        <taxon>Spirotrichea</taxon>
        <taxon>Stichotrichia</taxon>
        <taxon>Sporadotrichida</taxon>
        <taxon>Halteriidae</taxon>
        <taxon>Halteria</taxon>
    </lineage>
</organism>
<proteinExistence type="predicted"/>
<evidence type="ECO:0000313" key="1">
    <source>
        <dbReference type="EMBL" id="TNV88164.1"/>
    </source>
</evidence>
<dbReference type="AlphaFoldDB" id="A0A8J8P923"/>
<protein>
    <submittedName>
        <fullName evidence="1">Uncharacterized protein</fullName>
    </submittedName>
</protein>
<comment type="caution">
    <text evidence="1">The sequence shown here is derived from an EMBL/GenBank/DDBJ whole genome shotgun (WGS) entry which is preliminary data.</text>
</comment>
<sequence>MCFSITLSRQIVSNYYQSYRSFTHKERQGLNFLSQISLCPQIVQSSHLPASWIANESRCSLSLIFDQLLCSNRRQAGLHRSVY</sequence>
<name>A0A8J8P923_HALGN</name>
<dbReference type="EMBL" id="RRYP01000053">
    <property type="protein sequence ID" value="TNV88164.1"/>
    <property type="molecule type" value="Genomic_DNA"/>
</dbReference>
<dbReference type="Proteomes" id="UP000785679">
    <property type="component" value="Unassembled WGS sequence"/>
</dbReference>
<gene>
    <name evidence="1" type="ORF">FGO68_gene8170</name>
</gene>